<comment type="caution">
    <text evidence="2">The sequence shown here is derived from an EMBL/GenBank/DDBJ whole genome shotgun (WGS) entry which is preliminary data.</text>
</comment>
<protein>
    <submittedName>
        <fullName evidence="2">DUF5820 family protein</fullName>
    </submittedName>
</protein>
<evidence type="ECO:0000313" key="2">
    <source>
        <dbReference type="EMBL" id="MFD1598224.1"/>
    </source>
</evidence>
<dbReference type="AlphaFoldDB" id="A0ABD6CK33"/>
<dbReference type="EMBL" id="JBHUDK010000004">
    <property type="protein sequence ID" value="MFD1598224.1"/>
    <property type="molecule type" value="Genomic_DNA"/>
</dbReference>
<keyword evidence="3" id="KW-1185">Reference proteome</keyword>
<dbReference type="RefSeq" id="WP_256422487.1">
    <property type="nucleotide sequence ID" value="NZ_JANHDI010000013.1"/>
</dbReference>
<proteinExistence type="predicted"/>
<evidence type="ECO:0000256" key="1">
    <source>
        <dbReference type="SAM" id="MobiDB-lite"/>
    </source>
</evidence>
<reference evidence="2 3" key="1">
    <citation type="journal article" date="2019" name="Int. J. Syst. Evol. Microbiol.">
        <title>The Global Catalogue of Microorganisms (GCM) 10K type strain sequencing project: providing services to taxonomists for standard genome sequencing and annotation.</title>
        <authorList>
            <consortium name="The Broad Institute Genomics Platform"/>
            <consortium name="The Broad Institute Genome Sequencing Center for Infectious Disease"/>
            <person name="Wu L."/>
            <person name="Ma J."/>
        </authorList>
    </citation>
    <scope>NUCLEOTIDE SEQUENCE [LARGE SCALE GENOMIC DNA]</scope>
    <source>
        <strain evidence="2 3">CGMCC 1.12121</strain>
    </source>
</reference>
<dbReference type="Proteomes" id="UP001597085">
    <property type="component" value="Unassembled WGS sequence"/>
</dbReference>
<feature type="region of interest" description="Disordered" evidence="1">
    <location>
        <begin position="1"/>
        <end position="31"/>
    </location>
</feature>
<accession>A0ABD6CK33</accession>
<sequence length="144" mass="15730">MNDDDSEGTKGDGGSNGAAADEPPAGWTLWNDEPHGRRILVFRPDVFNEGNDLPAECIPTILVSNRSRARRPGASQIATDTWHVALTLEPEVEAVVESYETREAAVAGANDLAGRFADGDVDYREAYQLPRETYLDRLDDVLGE</sequence>
<organism evidence="2 3">
    <name type="scientific">Halobellus rarus</name>
    <dbReference type="NCBI Taxonomy" id="1126237"/>
    <lineage>
        <taxon>Archaea</taxon>
        <taxon>Methanobacteriati</taxon>
        <taxon>Methanobacteriota</taxon>
        <taxon>Stenosarchaea group</taxon>
        <taxon>Halobacteria</taxon>
        <taxon>Halobacteriales</taxon>
        <taxon>Haloferacaceae</taxon>
        <taxon>Halobellus</taxon>
    </lineage>
</organism>
<evidence type="ECO:0000313" key="3">
    <source>
        <dbReference type="Proteomes" id="UP001597085"/>
    </source>
</evidence>
<name>A0ABD6CK33_9EURY</name>
<dbReference type="InterPro" id="IPR043858">
    <property type="entry name" value="DUF5820"/>
</dbReference>
<gene>
    <name evidence="2" type="ORF">ACFSBX_04555</name>
</gene>
<dbReference type="Pfam" id="PF19137">
    <property type="entry name" value="DUF5820"/>
    <property type="match status" value="1"/>
</dbReference>